<sequence>MLAESLVTLASGGAVAVAAGTDVWLAFRNRAGRLLGRRDAGATTVVPARSDRSGTEGEAADAADVDRVRARVAGAWQGRFEDHPPRDDYQVTFPEQPFSDALH</sequence>
<accession>A0A401Z181</accession>
<reference evidence="3 4" key="1">
    <citation type="submission" date="2018-12" db="EMBL/GenBank/DDBJ databases">
        <title>Draft genome sequence of Embleya hyalina NBRC 13850T.</title>
        <authorList>
            <person name="Komaki H."/>
            <person name="Hosoyama A."/>
            <person name="Kimura A."/>
            <person name="Ichikawa N."/>
            <person name="Tamura T."/>
        </authorList>
    </citation>
    <scope>NUCLEOTIDE SEQUENCE [LARGE SCALE GENOMIC DNA]</scope>
    <source>
        <strain evidence="3 4">NBRC 13850</strain>
    </source>
</reference>
<evidence type="ECO:0000256" key="2">
    <source>
        <dbReference type="SAM" id="Phobius"/>
    </source>
</evidence>
<name>A0A401Z181_9ACTN</name>
<evidence type="ECO:0000313" key="4">
    <source>
        <dbReference type="Proteomes" id="UP000286931"/>
    </source>
</evidence>
<feature type="region of interest" description="Disordered" evidence="1">
    <location>
        <begin position="78"/>
        <end position="103"/>
    </location>
</feature>
<keyword evidence="4" id="KW-1185">Reference proteome</keyword>
<proteinExistence type="predicted"/>
<feature type="region of interest" description="Disordered" evidence="1">
    <location>
        <begin position="45"/>
        <end position="64"/>
    </location>
</feature>
<dbReference type="AlphaFoldDB" id="A0A401Z181"/>
<keyword evidence="2" id="KW-1133">Transmembrane helix</keyword>
<keyword evidence="2" id="KW-0812">Transmembrane</keyword>
<dbReference type="EMBL" id="BIFH01000041">
    <property type="protein sequence ID" value="GCE00673.1"/>
    <property type="molecule type" value="Genomic_DNA"/>
</dbReference>
<protein>
    <submittedName>
        <fullName evidence="3">Uncharacterized protein</fullName>
    </submittedName>
</protein>
<keyword evidence="2" id="KW-0472">Membrane</keyword>
<comment type="caution">
    <text evidence="3">The sequence shown here is derived from an EMBL/GenBank/DDBJ whole genome shotgun (WGS) entry which is preliminary data.</text>
</comment>
<evidence type="ECO:0000256" key="1">
    <source>
        <dbReference type="SAM" id="MobiDB-lite"/>
    </source>
</evidence>
<dbReference type="Proteomes" id="UP000286931">
    <property type="component" value="Unassembled WGS sequence"/>
</dbReference>
<gene>
    <name evidence="3" type="ORF">EHYA_08399</name>
</gene>
<feature type="transmembrane region" description="Helical" evidence="2">
    <location>
        <begin position="6"/>
        <end position="27"/>
    </location>
</feature>
<evidence type="ECO:0000313" key="3">
    <source>
        <dbReference type="EMBL" id="GCE00673.1"/>
    </source>
</evidence>
<organism evidence="3 4">
    <name type="scientific">Embleya hyalina</name>
    <dbReference type="NCBI Taxonomy" id="516124"/>
    <lineage>
        <taxon>Bacteria</taxon>
        <taxon>Bacillati</taxon>
        <taxon>Actinomycetota</taxon>
        <taxon>Actinomycetes</taxon>
        <taxon>Kitasatosporales</taxon>
        <taxon>Streptomycetaceae</taxon>
        <taxon>Embleya</taxon>
    </lineage>
</organism>
<feature type="compositionally biased region" description="Basic and acidic residues" evidence="1">
    <location>
        <begin position="79"/>
        <end position="89"/>
    </location>
</feature>